<dbReference type="InterPro" id="IPR000223">
    <property type="entry name" value="Pept_S26A_signal_pept_1"/>
</dbReference>
<comment type="similarity">
    <text evidence="2 6">Belongs to the peptidase S26 family.</text>
</comment>
<dbReference type="Pfam" id="PF18936">
    <property type="entry name" value="DUF5684"/>
    <property type="match status" value="1"/>
</dbReference>
<keyword evidence="6" id="KW-0812">Transmembrane</keyword>
<evidence type="ECO:0000256" key="3">
    <source>
        <dbReference type="ARBA" id="ARBA00013208"/>
    </source>
</evidence>
<evidence type="ECO:0000256" key="4">
    <source>
        <dbReference type="ARBA" id="ARBA00019232"/>
    </source>
</evidence>
<dbReference type="PANTHER" id="PTHR43390">
    <property type="entry name" value="SIGNAL PEPTIDASE I"/>
    <property type="match status" value="1"/>
</dbReference>
<keyword evidence="6" id="KW-0472">Membrane</keyword>
<feature type="transmembrane region" description="Helical" evidence="6">
    <location>
        <begin position="85"/>
        <end position="103"/>
    </location>
</feature>
<reference evidence="8 9" key="1">
    <citation type="journal article" date="2018" name="Int. J. Syst. Evol. Microbiol.">
        <title>Zhouia spongiae sp. nov., isolated from a marine sponge.</title>
        <authorList>
            <person name="Zhuang L."/>
            <person name="Lin B."/>
            <person name="Qin F."/>
            <person name="Luo L."/>
        </authorList>
    </citation>
    <scope>NUCLEOTIDE SEQUENCE [LARGE SCALE GENOMIC DNA]</scope>
    <source>
        <strain evidence="8 9">HN-Y44</strain>
    </source>
</reference>
<dbReference type="Gene3D" id="2.10.109.10">
    <property type="entry name" value="Umud Fragment, subunit A"/>
    <property type="match status" value="2"/>
</dbReference>
<comment type="catalytic activity">
    <reaction evidence="1 6">
        <text>Cleavage of hydrophobic, N-terminal signal or leader sequences from secreted and periplasmic proteins.</text>
        <dbReference type="EC" id="3.4.21.89"/>
    </reaction>
</comment>
<evidence type="ECO:0000259" key="7">
    <source>
        <dbReference type="Pfam" id="PF10502"/>
    </source>
</evidence>
<proteinExistence type="inferred from homology"/>
<dbReference type="EMBL" id="CP094326">
    <property type="protein sequence ID" value="UNY98065.1"/>
    <property type="molecule type" value="Genomic_DNA"/>
</dbReference>
<dbReference type="InterPro" id="IPR043739">
    <property type="entry name" value="DUF5684"/>
</dbReference>
<name>A0ABY3YKD4_9FLAO</name>
<feature type="transmembrane region" description="Helical" evidence="6">
    <location>
        <begin position="54"/>
        <end position="73"/>
    </location>
</feature>
<dbReference type="PROSITE" id="PS00761">
    <property type="entry name" value="SPASE_I_3"/>
    <property type="match status" value="1"/>
</dbReference>
<keyword evidence="6" id="KW-1133">Transmembrane helix</keyword>
<feature type="domain" description="Peptidase S26" evidence="7">
    <location>
        <begin position="438"/>
        <end position="474"/>
    </location>
</feature>
<dbReference type="PRINTS" id="PR00727">
    <property type="entry name" value="LEADERPTASE"/>
</dbReference>
<dbReference type="SUPFAM" id="SSF51306">
    <property type="entry name" value="LexA/Signal peptidase"/>
    <property type="match status" value="2"/>
</dbReference>
<sequence>MVIPLIIYFVIIQIIHFLSSWKLYKLAGIPWWYAMIPVYNAIVLMNIIKRPPWWTILLFLPVINLIMFPVIWVETIRSFGKVGTFDTWLVILSLGFYITYLNYNPASLEYRPDRSLKPRTGTGEWMSSILFAVIAATIVHTYIIQPFVIPTSSMEKSMLVGDFLFVSKVHYGARTPITALALPMVHDTIPLLKTKSYVFSDDATKHQSSWLNSFQLPYFRWPGFQQIERNDIVVFNQPADTLRDMNNFHPDRSYLKPIDKKTNLVKRCVGLPGDTLSLHDGYVYINGTKTDSELENQLQFSYIVQTNGSTLSKGYMYDRFGVTDDFGAIQPGFYYFKSLTRETVKKMRKNPNIVEIKRIVADGSSASEPVYPYPAVSNNTVDEYAPIYIPKKGQRIGINLQTLLLYKRVITTYEGNTLKVNDNAIYINGKKTDTYTFKQDYYWMMGDNRHNSIDSRFWGFVPFDHVVGKPVLTWLSWDKEGKKIRWKRLFTTVNKKGKQRSYAWVLGILLLGYFAYYGYRKWSLKRTSKY</sequence>
<dbReference type="CDD" id="cd06530">
    <property type="entry name" value="S26_SPase_I"/>
    <property type="match status" value="2"/>
</dbReference>
<dbReference type="EC" id="3.4.21.89" evidence="3 6"/>
<feature type="transmembrane region" description="Helical" evidence="6">
    <location>
        <begin position="6"/>
        <end position="24"/>
    </location>
</feature>
<dbReference type="Pfam" id="PF10502">
    <property type="entry name" value="Peptidase_S26"/>
    <property type="match status" value="2"/>
</dbReference>
<evidence type="ECO:0000313" key="9">
    <source>
        <dbReference type="Proteomes" id="UP000829476"/>
    </source>
</evidence>
<dbReference type="Proteomes" id="UP000829476">
    <property type="component" value="Chromosome"/>
</dbReference>
<keyword evidence="5 6" id="KW-0378">Hydrolase</keyword>
<gene>
    <name evidence="8" type="primary">lepB</name>
    <name evidence="8" type="ORF">MQE36_13340</name>
</gene>
<dbReference type="InterPro" id="IPR019533">
    <property type="entry name" value="Peptidase_S26"/>
</dbReference>
<dbReference type="PANTHER" id="PTHR43390:SF1">
    <property type="entry name" value="CHLOROPLAST PROCESSING PEPTIDASE"/>
    <property type="match status" value="1"/>
</dbReference>
<feature type="transmembrane region" description="Helical" evidence="6">
    <location>
        <begin position="31"/>
        <end position="48"/>
    </location>
</feature>
<comment type="caution">
    <text evidence="6">Lacks conserved residue(s) required for the propagation of feature annotation.</text>
</comment>
<evidence type="ECO:0000256" key="2">
    <source>
        <dbReference type="ARBA" id="ARBA00009370"/>
    </source>
</evidence>
<dbReference type="RefSeq" id="WP_242936475.1">
    <property type="nucleotide sequence ID" value="NZ_CP094326.1"/>
</dbReference>
<dbReference type="InterPro" id="IPR036286">
    <property type="entry name" value="LexA/Signal_pep-like_sf"/>
</dbReference>
<evidence type="ECO:0000256" key="6">
    <source>
        <dbReference type="RuleBase" id="RU362042"/>
    </source>
</evidence>
<accession>A0ABY3YKD4</accession>
<evidence type="ECO:0000256" key="1">
    <source>
        <dbReference type="ARBA" id="ARBA00000677"/>
    </source>
</evidence>
<keyword evidence="9" id="KW-1185">Reference proteome</keyword>
<protein>
    <recommendedName>
        <fullName evidence="4 6">Signal peptidase I</fullName>
        <ecNumber evidence="3 6">3.4.21.89</ecNumber>
    </recommendedName>
</protein>
<evidence type="ECO:0000256" key="5">
    <source>
        <dbReference type="ARBA" id="ARBA00022801"/>
    </source>
</evidence>
<dbReference type="InterPro" id="IPR019758">
    <property type="entry name" value="Pept_S26A_signal_pept_1_CS"/>
</dbReference>
<dbReference type="NCBIfam" id="TIGR02227">
    <property type="entry name" value="sigpep_I_bact"/>
    <property type="match status" value="1"/>
</dbReference>
<evidence type="ECO:0000313" key="8">
    <source>
        <dbReference type="EMBL" id="UNY98065.1"/>
    </source>
</evidence>
<feature type="transmembrane region" description="Helical" evidence="6">
    <location>
        <begin position="502"/>
        <end position="519"/>
    </location>
</feature>
<dbReference type="GO" id="GO:0009003">
    <property type="term" value="F:signal peptidase activity"/>
    <property type="evidence" value="ECO:0007669"/>
    <property type="project" value="UniProtKB-EC"/>
</dbReference>
<keyword evidence="6" id="KW-0645">Protease</keyword>
<feature type="domain" description="Peptidase S26" evidence="7">
    <location>
        <begin position="124"/>
        <end position="299"/>
    </location>
</feature>
<comment type="subcellular location">
    <subcellularLocation>
        <location evidence="6">Membrane</location>
        <topology evidence="6">Single-pass type II membrane protein</topology>
    </subcellularLocation>
</comment>
<organism evidence="8 9">
    <name type="scientific">Zhouia spongiae</name>
    <dbReference type="NCBI Taxonomy" id="2202721"/>
    <lineage>
        <taxon>Bacteria</taxon>
        <taxon>Pseudomonadati</taxon>
        <taxon>Bacteroidota</taxon>
        <taxon>Flavobacteriia</taxon>
        <taxon>Flavobacteriales</taxon>
        <taxon>Flavobacteriaceae</taxon>
        <taxon>Zhouia</taxon>
    </lineage>
</organism>
<feature type="transmembrane region" description="Helical" evidence="6">
    <location>
        <begin position="125"/>
        <end position="149"/>
    </location>
</feature>